<reference evidence="8" key="1">
    <citation type="submission" date="2015-06" db="EMBL/GenBank/DDBJ databases">
        <authorList>
            <person name="Hoefler B.C."/>
            <person name="Straight P.D."/>
        </authorList>
    </citation>
    <scope>NUCLEOTIDE SEQUENCE</scope>
</reference>
<dbReference type="AlphaFoldDB" id="A0A0K8W8Y1"/>
<keyword evidence="3" id="KW-0493">Microtubule</keyword>
<evidence type="ECO:0000259" key="7">
    <source>
        <dbReference type="Pfam" id="PF16641"/>
    </source>
</evidence>
<dbReference type="GO" id="GO:0005874">
    <property type="term" value="C:microtubule"/>
    <property type="evidence" value="ECO:0007669"/>
    <property type="project" value="UniProtKB-KW"/>
</dbReference>
<protein>
    <submittedName>
        <fullName evidence="8">Restin</fullName>
    </submittedName>
</protein>
<dbReference type="Pfam" id="PF16641">
    <property type="entry name" value="CLIP1_ZNF"/>
    <property type="match status" value="2"/>
</dbReference>
<name>A0A0K8W8Y1_BACLA</name>
<evidence type="ECO:0000256" key="5">
    <source>
        <dbReference type="ARBA" id="ARBA00023212"/>
    </source>
</evidence>
<dbReference type="OrthoDB" id="2130750at2759"/>
<sequence>MQKKNDSLKAKIEALEALPTDFTQPKAFELIAKRKPAPRVFCDICDEFDKHETEDCPLQASDDRDYSPPPLTEATERKVRKLPEPRKYCETCEVFGHLTGECAEDEW</sequence>
<dbReference type="EMBL" id="GDHF01004820">
    <property type="protein sequence ID" value="JAI47494.1"/>
    <property type="molecule type" value="Transcribed_RNA"/>
</dbReference>
<dbReference type="InterPro" id="IPR032108">
    <property type="entry name" value="CLIP1_ZNF"/>
</dbReference>
<keyword evidence="2" id="KW-0963">Cytoplasm</keyword>
<keyword evidence="5" id="KW-0206">Cytoskeleton</keyword>
<proteinExistence type="predicted"/>
<feature type="domain" description="CLIP1 zinc knuckle" evidence="7">
    <location>
        <begin position="86"/>
        <end position="102"/>
    </location>
</feature>
<evidence type="ECO:0000256" key="2">
    <source>
        <dbReference type="ARBA" id="ARBA00022490"/>
    </source>
</evidence>
<evidence type="ECO:0000256" key="6">
    <source>
        <dbReference type="SAM" id="MobiDB-lite"/>
    </source>
</evidence>
<dbReference type="Gene3D" id="4.10.60.10">
    <property type="entry name" value="Zinc finger, CCHC-type"/>
    <property type="match status" value="1"/>
</dbReference>
<comment type="subcellular location">
    <subcellularLocation>
        <location evidence="1">Cytoplasm</location>
        <location evidence="1">Cytoskeleton</location>
    </subcellularLocation>
</comment>
<evidence type="ECO:0000313" key="8">
    <source>
        <dbReference type="EMBL" id="JAI47494.1"/>
    </source>
</evidence>
<evidence type="ECO:0000256" key="1">
    <source>
        <dbReference type="ARBA" id="ARBA00004245"/>
    </source>
</evidence>
<organism evidence="8">
    <name type="scientific">Bactrocera latifrons</name>
    <name type="common">Malaysian fruit fly</name>
    <name type="synonym">Chaetodacus latifrons</name>
    <dbReference type="NCBI Taxonomy" id="174628"/>
    <lineage>
        <taxon>Eukaryota</taxon>
        <taxon>Metazoa</taxon>
        <taxon>Ecdysozoa</taxon>
        <taxon>Arthropoda</taxon>
        <taxon>Hexapoda</taxon>
        <taxon>Insecta</taxon>
        <taxon>Pterygota</taxon>
        <taxon>Neoptera</taxon>
        <taxon>Endopterygota</taxon>
        <taxon>Diptera</taxon>
        <taxon>Brachycera</taxon>
        <taxon>Muscomorpha</taxon>
        <taxon>Tephritoidea</taxon>
        <taxon>Tephritidae</taxon>
        <taxon>Bactrocera</taxon>
        <taxon>Bactrocera</taxon>
    </lineage>
</organism>
<feature type="region of interest" description="Disordered" evidence="6">
    <location>
        <begin position="54"/>
        <end position="78"/>
    </location>
</feature>
<accession>A0A0K8W8Y1</accession>
<feature type="domain" description="CLIP1 zinc knuckle" evidence="7">
    <location>
        <begin position="39"/>
        <end position="56"/>
    </location>
</feature>
<evidence type="ECO:0000256" key="3">
    <source>
        <dbReference type="ARBA" id="ARBA00022701"/>
    </source>
</evidence>
<keyword evidence="4" id="KW-0175">Coiled coil</keyword>
<evidence type="ECO:0000256" key="4">
    <source>
        <dbReference type="ARBA" id="ARBA00023054"/>
    </source>
</evidence>
<gene>
    <name evidence="8" type="primary">CLIP-190_1</name>
    <name evidence="8" type="ORF">c0_g2_i2</name>
</gene>